<dbReference type="PANTHER" id="PTHR37825">
    <property type="entry name" value="TRNA(MET) CYTIDINE ACETATE LIGASE"/>
    <property type="match status" value="1"/>
</dbReference>
<dbReference type="HAMAP" id="MF_01539">
    <property type="entry name" value="TmcAL"/>
    <property type="match status" value="1"/>
</dbReference>
<accession>A0A644XLR6</accession>
<dbReference type="Pfam" id="PF05636">
    <property type="entry name" value="HIGH_NTase1"/>
    <property type="match status" value="1"/>
</dbReference>
<organism evidence="1">
    <name type="scientific">bioreactor metagenome</name>
    <dbReference type="NCBI Taxonomy" id="1076179"/>
    <lineage>
        <taxon>unclassified sequences</taxon>
        <taxon>metagenomes</taxon>
        <taxon>ecological metagenomes</taxon>
    </lineage>
</organism>
<evidence type="ECO:0008006" key="2">
    <source>
        <dbReference type="Google" id="ProtNLM"/>
    </source>
</evidence>
<gene>
    <name evidence="1" type="ORF">SDC9_63531</name>
</gene>
<dbReference type="InterPro" id="IPR008513">
    <property type="entry name" value="tRNA(Met)_cyd_acetate_ligase"/>
</dbReference>
<dbReference type="SUPFAM" id="SSF52374">
    <property type="entry name" value="Nucleotidylyl transferase"/>
    <property type="match status" value="1"/>
</dbReference>
<dbReference type="PANTHER" id="PTHR37825:SF1">
    <property type="entry name" value="TRNA(MET) CYTIDINE ACETATE LIGASE"/>
    <property type="match status" value="1"/>
</dbReference>
<dbReference type="InterPro" id="IPR014729">
    <property type="entry name" value="Rossmann-like_a/b/a_fold"/>
</dbReference>
<dbReference type="EMBL" id="VSSQ01002742">
    <property type="protein sequence ID" value="MPM17146.1"/>
    <property type="molecule type" value="Genomic_DNA"/>
</dbReference>
<sequence>MNAVGLIVEYNPFHNGHKWHIEKAKQETGCKYVIGVMSGNFVQRGEPAIFDKWKRAEMAVTAGVDLIIELPTVFAVRSAQFFAEGAVRLLSSLGLVTHLCFGAECSDLETLNTLAHVSSSEQTIEKMQLLMKNGISYASALAAVIEQQCAIPLESIAAPNNILAIEYLKALKKYDLQITPVPIRRRHANYHDTEINAPYASATAIRREITAKLAITTDAGQAMSQETAQIAHQCLKEGRGPVTYSALEKLILARVRLLDLAELATLPDVAEGLHYKISEAALRAVNIQQFLTMIKSRRYPYTRLQRIIIHALIGTTQTDLYTFDQTGPLYARVLAFNENGRYMLKKMTETATIPKIIKTSVRLNSKQRSSGNLSPLERMLAIDTLASDIYVLGMPNPNLSYGGWDFRLSPQYIPHC</sequence>
<dbReference type="AlphaFoldDB" id="A0A644XLR6"/>
<proteinExistence type="inferred from homology"/>
<evidence type="ECO:0000313" key="1">
    <source>
        <dbReference type="EMBL" id="MPM17146.1"/>
    </source>
</evidence>
<dbReference type="Gene3D" id="3.40.50.620">
    <property type="entry name" value="HUPs"/>
    <property type="match status" value="1"/>
</dbReference>
<dbReference type="NCBIfam" id="NF010191">
    <property type="entry name" value="PRK13670.1"/>
    <property type="match status" value="1"/>
</dbReference>
<reference evidence="1" key="1">
    <citation type="submission" date="2019-08" db="EMBL/GenBank/DDBJ databases">
        <authorList>
            <person name="Kucharzyk K."/>
            <person name="Murdoch R.W."/>
            <person name="Higgins S."/>
            <person name="Loffler F."/>
        </authorList>
    </citation>
    <scope>NUCLEOTIDE SEQUENCE</scope>
</reference>
<name>A0A644XLR6_9ZZZZ</name>
<protein>
    <recommendedName>
        <fullName evidence="2">tRNA(Met) cytidine acetate ligase</fullName>
    </recommendedName>
</protein>
<comment type="caution">
    <text evidence="1">The sequence shown here is derived from an EMBL/GenBank/DDBJ whole genome shotgun (WGS) entry which is preliminary data.</text>
</comment>